<evidence type="ECO:0000313" key="1">
    <source>
        <dbReference type="EMBL" id="AFN65295.1"/>
    </source>
</evidence>
<evidence type="ECO:0000313" key="2">
    <source>
        <dbReference type="Proteomes" id="UP000009005"/>
    </source>
</evidence>
<proteinExistence type="predicted"/>
<dbReference type="RefSeq" id="WP_014850005.1">
    <property type="nucleotide sequence ID" value="NC_018149.1"/>
</dbReference>
<dbReference type="HOGENOM" id="CLU_2423856_0_0_14"/>
<dbReference type="PATRIC" id="fig|1197325.3.peg.550"/>
<accession>I6ZJD0</accession>
<dbReference type="Proteomes" id="UP000009005">
    <property type="component" value="Chromosome"/>
</dbReference>
<sequence>MKGDEVEKLKGSLNNGFIIGRGGKGYGSSLGWGSRGGRSSDIASFVKKKRGRKQGDVVIYKNAGILVGKDRRGEACGNNNQKTRYFPLDIK</sequence>
<name>I6ZJD0_MYCWM</name>
<gene>
    <name evidence="1" type="ordered locus">WEN_02550</name>
</gene>
<organism evidence="1 2">
    <name type="scientific">Mycoplasma wenyonii (strain Massachusetts)</name>
    <name type="common">Eperythrozoon wenyonii</name>
    <dbReference type="NCBI Taxonomy" id="1197325"/>
    <lineage>
        <taxon>Bacteria</taxon>
        <taxon>Bacillati</taxon>
        <taxon>Mycoplasmatota</taxon>
        <taxon>Mollicutes</taxon>
        <taxon>Mycoplasmataceae</taxon>
        <taxon>Mycoplasma</taxon>
    </lineage>
</organism>
<dbReference type="EMBL" id="CP003703">
    <property type="protein sequence ID" value="AFN65295.1"/>
    <property type="molecule type" value="Genomic_DNA"/>
</dbReference>
<protein>
    <submittedName>
        <fullName evidence="1">Uncharacterized protein</fullName>
    </submittedName>
</protein>
<dbReference type="KEGG" id="mwe:WEN_02550"/>
<reference evidence="1 2" key="1">
    <citation type="journal article" date="2012" name="J. Bacteriol.">
        <title>Complete genome sequence of Mycoplasma wenyonii strain Massachusetts.</title>
        <authorList>
            <person name="Dos Santos A.P."/>
            <person name="Guimaraes A.M."/>
            <person name="do Nascimento N.C."/>
            <person name="Sanmiguel P.J."/>
            <person name="Messick J.B."/>
        </authorList>
    </citation>
    <scope>NUCLEOTIDE SEQUENCE [LARGE SCALE GENOMIC DNA]</scope>
    <source>
        <strain evidence="1 2">Massachusetts</strain>
    </source>
</reference>
<dbReference type="AlphaFoldDB" id="I6ZJD0"/>
<keyword evidence="2" id="KW-1185">Reference proteome</keyword>